<dbReference type="EMBL" id="JAHWDQ010000008">
    <property type="protein sequence ID" value="MBW2942833.1"/>
    <property type="molecule type" value="Genomic_DNA"/>
</dbReference>
<evidence type="ECO:0000313" key="2">
    <source>
        <dbReference type="Proteomes" id="UP001166291"/>
    </source>
</evidence>
<dbReference type="PANTHER" id="PTHR36057:SF1">
    <property type="entry name" value="LIPOPROTEIN LIPID ATTACHMENT SITE-LIKE PROTEIN, PUTATIVE (DUF1223)-RELATED"/>
    <property type="match status" value="1"/>
</dbReference>
<keyword evidence="2" id="KW-1185">Reference proteome</keyword>
<evidence type="ECO:0000313" key="1">
    <source>
        <dbReference type="EMBL" id="MBW2942833.1"/>
    </source>
</evidence>
<dbReference type="InterPro" id="IPR010634">
    <property type="entry name" value="DUF1223"/>
</dbReference>
<dbReference type="RefSeq" id="WP_219045075.1">
    <property type="nucleotide sequence ID" value="NZ_JAHWDQ010000008.1"/>
</dbReference>
<dbReference type="PANTHER" id="PTHR36057">
    <property type="match status" value="1"/>
</dbReference>
<reference evidence="1" key="1">
    <citation type="submission" date="2021-07" db="EMBL/GenBank/DDBJ databases">
        <title>Zhongshania sp. CAU 1632 isolated from seawater.</title>
        <authorList>
            <person name="Kim W."/>
        </authorList>
    </citation>
    <scope>NUCLEOTIDE SEQUENCE</scope>
    <source>
        <strain evidence="1">CAU 1632</strain>
    </source>
</reference>
<accession>A0ABS6VXS5</accession>
<organism evidence="1 2">
    <name type="scientific">Zhongshania aquimaris</name>
    <dbReference type="NCBI Taxonomy" id="2857107"/>
    <lineage>
        <taxon>Bacteria</taxon>
        <taxon>Pseudomonadati</taxon>
        <taxon>Pseudomonadota</taxon>
        <taxon>Gammaproteobacteria</taxon>
        <taxon>Cellvibrionales</taxon>
        <taxon>Spongiibacteraceae</taxon>
        <taxon>Zhongshania</taxon>
    </lineage>
</organism>
<protein>
    <submittedName>
        <fullName evidence="1">DUF1223 domain-containing protein</fullName>
    </submittedName>
</protein>
<gene>
    <name evidence="1" type="ORF">KXJ70_18690</name>
</gene>
<dbReference type="Pfam" id="PF06764">
    <property type="entry name" value="DUF1223"/>
    <property type="match status" value="1"/>
</dbReference>
<comment type="caution">
    <text evidence="1">The sequence shown here is derived from an EMBL/GenBank/DDBJ whole genome shotgun (WGS) entry which is preliminary data.</text>
</comment>
<dbReference type="Proteomes" id="UP001166291">
    <property type="component" value="Unassembled WGS sequence"/>
</dbReference>
<name>A0ABS6VXS5_9GAMM</name>
<proteinExistence type="predicted"/>
<sequence length="258" mass="28642">MNKALNFTAFGLLLSAVIVAFPLQALELQSQREAVTTIELYTSEGCSSCPRADAWLSSLSKDSAIFSRVIPLAFHVDYWNELGWRDRFSEAAFSSRQRALSRANIVSQVYTPGFVVNNREWRAWFSRGHLVTADQLPNSNNEVGVLAVRWPEYTKPLSLSFAPIKEDASSFQLHVAIIGMGLETQVRRGENRGRLLKHDFVVLSHAEYPFGVASHGKHLTKNLAAPDIPDEGQQRTVLVVWVSEGDSPAIVQAVAGYL</sequence>